<reference evidence="1" key="1">
    <citation type="submission" date="2019-08" db="EMBL/GenBank/DDBJ databases">
        <authorList>
            <person name="Kucharzyk K."/>
            <person name="Murdoch R.W."/>
            <person name="Higgins S."/>
            <person name="Loffler F."/>
        </authorList>
    </citation>
    <scope>NUCLEOTIDE SEQUENCE</scope>
</reference>
<accession>A0A644X8K7</accession>
<dbReference type="EMBL" id="VSSQ01001945">
    <property type="protein sequence ID" value="MPM12257.1"/>
    <property type="molecule type" value="Genomic_DNA"/>
</dbReference>
<proteinExistence type="predicted"/>
<gene>
    <name evidence="1" type="ORF">SDC9_58609</name>
</gene>
<sequence>MDNLEIRTRIINLGKALVKELKLDPGVDTFSRWMAHYVAEQMILAENATGDEKIAAEKRCFETILKLWQHRSSLPNGHRPLENFDPIFNALNRLDPDNPRPYYFSNSDNHSSETGDVNNLSDEIQHWVDIARGIDRGSRILIEFVFHEAALLAVDEKMVNWLNNAVDIPPDEDISIIVHLTNTYEDVEEETSKKEENTQKEKLLSKIEQLDAFIALSQELHSFLIERMNMPNEDTASNKDDPL</sequence>
<evidence type="ECO:0000313" key="1">
    <source>
        <dbReference type="EMBL" id="MPM12257.1"/>
    </source>
</evidence>
<name>A0A644X8K7_9ZZZZ</name>
<organism evidence="1">
    <name type="scientific">bioreactor metagenome</name>
    <dbReference type="NCBI Taxonomy" id="1076179"/>
    <lineage>
        <taxon>unclassified sequences</taxon>
        <taxon>metagenomes</taxon>
        <taxon>ecological metagenomes</taxon>
    </lineage>
</organism>
<comment type="caution">
    <text evidence="1">The sequence shown here is derived from an EMBL/GenBank/DDBJ whole genome shotgun (WGS) entry which is preliminary data.</text>
</comment>
<protein>
    <submittedName>
        <fullName evidence="1">Uncharacterized protein</fullName>
    </submittedName>
</protein>
<dbReference type="AlphaFoldDB" id="A0A644X8K7"/>